<comment type="caution">
    <text evidence="2">The sequence shown here is derived from an EMBL/GenBank/DDBJ whole genome shotgun (WGS) entry which is preliminary data.</text>
</comment>
<dbReference type="AlphaFoldDB" id="G9WMN1"/>
<dbReference type="CDD" id="cd06664">
    <property type="entry name" value="IscU_like"/>
    <property type="match status" value="1"/>
</dbReference>
<dbReference type="HOGENOM" id="CLU_079283_4_0_9"/>
<feature type="domain" description="NIF system FeS cluster assembly NifU N-terminal" evidence="1">
    <location>
        <begin position="7"/>
        <end position="125"/>
    </location>
</feature>
<keyword evidence="3" id="KW-1185">Reference proteome</keyword>
<dbReference type="SUPFAM" id="SSF82649">
    <property type="entry name" value="SufE/NifU"/>
    <property type="match status" value="1"/>
</dbReference>
<proteinExistence type="predicted"/>
<dbReference type="Gene3D" id="3.90.1010.10">
    <property type="match status" value="1"/>
</dbReference>
<reference evidence="2" key="2">
    <citation type="submission" date="2013-03" db="EMBL/GenBank/DDBJ databases">
        <title>The Genome Sequence of Oribacterium sp. ACB1.</title>
        <authorList>
            <consortium name="The Broad Institute Genomics Platform"/>
            <consortium name="The Broad Institute Genome Sequencing Center for Infectious Disease"/>
            <person name="Earl A."/>
            <person name="Ward D."/>
            <person name="Feldgarden M."/>
            <person name="Gevers D."/>
            <person name="Sizova M."/>
            <person name="Hazen A."/>
            <person name="Epstein S."/>
            <person name="Walker B."/>
            <person name="Young S."/>
            <person name="Zeng Q."/>
            <person name="Gargeya S."/>
            <person name="Fitzgerald M."/>
            <person name="Haas B."/>
            <person name="Abouelleil A."/>
            <person name="Allen A.W."/>
            <person name="Alvarado L."/>
            <person name="Arachchi H.M."/>
            <person name="Berlin A.M."/>
            <person name="Chapman S.B."/>
            <person name="Gainer-Dewar J."/>
            <person name="Goldberg J."/>
            <person name="Griggs A."/>
            <person name="Gujja S."/>
            <person name="Hansen M."/>
            <person name="Howarth C."/>
            <person name="Imamovic A."/>
            <person name="Ireland A."/>
            <person name="Larimer J."/>
            <person name="McCowan C."/>
            <person name="Murphy C."/>
            <person name="Pearson M."/>
            <person name="Poon T.W."/>
            <person name="Priest M."/>
            <person name="Roberts A."/>
            <person name="Saif S."/>
            <person name="Shea T."/>
            <person name="Sisk P."/>
            <person name="Sykes S."/>
            <person name="Wortman J."/>
            <person name="Nusbaum C."/>
            <person name="Birren B."/>
        </authorList>
    </citation>
    <scope>NUCLEOTIDE SEQUENCE [LARGE SCALE GENOMIC DNA]</scope>
    <source>
        <strain evidence="2">ACB1</strain>
    </source>
</reference>
<dbReference type="NCBIfam" id="TIGR01994">
    <property type="entry name" value="SUF_scaf_2"/>
    <property type="match status" value="1"/>
</dbReference>
<dbReference type="RefSeq" id="WP_009534475.1">
    <property type="nucleotide sequence ID" value="NZ_KE148312.1"/>
</dbReference>
<dbReference type="Pfam" id="PF01592">
    <property type="entry name" value="NifU_N"/>
    <property type="match status" value="1"/>
</dbReference>
<gene>
    <name evidence="2" type="ORF">HMPREF9625_00614</name>
</gene>
<protein>
    <submittedName>
        <fullName evidence="2">NifU family SUF system FeS assembly protein</fullName>
    </submittedName>
</protein>
<name>G9WMN1_9FIRM</name>
<dbReference type="GO" id="GO:0016226">
    <property type="term" value="P:iron-sulfur cluster assembly"/>
    <property type="evidence" value="ECO:0007669"/>
    <property type="project" value="InterPro"/>
</dbReference>
<organism evidence="2 3">
    <name type="scientific">Oribacterium parvum ACB1</name>
    <dbReference type="NCBI Taxonomy" id="796943"/>
    <lineage>
        <taxon>Bacteria</taxon>
        <taxon>Bacillati</taxon>
        <taxon>Bacillota</taxon>
        <taxon>Clostridia</taxon>
        <taxon>Lachnospirales</taxon>
        <taxon>Lachnospiraceae</taxon>
        <taxon>Oribacterium</taxon>
    </lineage>
</organism>
<reference evidence="2" key="1">
    <citation type="submission" date="2011-08" db="EMBL/GenBank/DDBJ databases">
        <authorList>
            <consortium name="The Broad Institute Genome Sequencing Platform"/>
            <person name="Earl A."/>
            <person name="Ward D."/>
            <person name="Feldgarden M."/>
            <person name="Gevers D."/>
            <person name="Sizova M."/>
            <person name="Hazen A."/>
            <person name="Epstein S."/>
            <person name="Young S.K."/>
            <person name="Zeng Q."/>
            <person name="Gargeya S."/>
            <person name="Fitzgerald M."/>
            <person name="Haas B."/>
            <person name="Abouelleil A."/>
            <person name="Alvarado L."/>
            <person name="Arachchi H.M."/>
            <person name="Berlin A."/>
            <person name="Brown A."/>
            <person name="Chapman S.B."/>
            <person name="Chen Z."/>
            <person name="Dunbar C."/>
            <person name="Freedman E."/>
            <person name="Gearin G."/>
            <person name="Gellesch M."/>
            <person name="Goldberg J."/>
            <person name="Griggs A."/>
            <person name="Gujja S."/>
            <person name="Heiman D."/>
            <person name="Howarth C."/>
            <person name="Larson L."/>
            <person name="Lui A."/>
            <person name="MacDonald P.J.P."/>
            <person name="Montmayeur A."/>
            <person name="Murphy C."/>
            <person name="Neiman D."/>
            <person name="Pearson M."/>
            <person name="Priest M."/>
            <person name="Roberts A."/>
            <person name="Saif S."/>
            <person name="Shea T."/>
            <person name="Shenoy N."/>
            <person name="Sisk P."/>
            <person name="Stolte C."/>
            <person name="Sykes S."/>
            <person name="Wortman J."/>
            <person name="Nusbaum C."/>
            <person name="Birren B."/>
        </authorList>
    </citation>
    <scope>NUCLEOTIDE SEQUENCE</scope>
    <source>
        <strain evidence="2">ACB1</strain>
    </source>
</reference>
<dbReference type="InterPro" id="IPR002871">
    <property type="entry name" value="NIF_FeS_clus_asmbl_NifU_N"/>
</dbReference>
<dbReference type="PATRIC" id="fig|796943.3.peg.1010"/>
<evidence type="ECO:0000313" key="2">
    <source>
        <dbReference type="EMBL" id="EHL11784.1"/>
    </source>
</evidence>
<dbReference type="EMBL" id="AFZC02000003">
    <property type="protein sequence ID" value="EHL11784.1"/>
    <property type="molecule type" value="Genomic_DNA"/>
</dbReference>
<dbReference type="GO" id="GO:0005506">
    <property type="term" value="F:iron ion binding"/>
    <property type="evidence" value="ECO:0007669"/>
    <property type="project" value="InterPro"/>
</dbReference>
<sequence length="155" mass="17574">MANNTYYNEILTEHNIRPLHKYKMENADFSLEGVNPSCGDDIVLYLKLDQDENIVEASFDGDGCAISQASSDIMCDLITGKKKDEALRLSEIFLRMIRGKITEEEKEELEEAGILEDISHMPARVKCAVLAWRTMDEIFQDAAEGKIDKYSGKFD</sequence>
<evidence type="ECO:0000259" key="1">
    <source>
        <dbReference type="Pfam" id="PF01592"/>
    </source>
</evidence>
<dbReference type="Proteomes" id="UP000018461">
    <property type="component" value="Unassembled WGS sequence"/>
</dbReference>
<dbReference type="STRING" id="796943.HMPREF9625_00614"/>
<dbReference type="PANTHER" id="PTHR10093">
    <property type="entry name" value="IRON-SULFUR CLUSTER ASSEMBLY ENZYME NIFU HOMOLOG"/>
    <property type="match status" value="1"/>
</dbReference>
<evidence type="ECO:0000313" key="3">
    <source>
        <dbReference type="Proteomes" id="UP000018461"/>
    </source>
</evidence>
<dbReference type="GO" id="GO:0051536">
    <property type="term" value="F:iron-sulfur cluster binding"/>
    <property type="evidence" value="ECO:0007669"/>
    <property type="project" value="InterPro"/>
</dbReference>
<accession>G9WMN1</accession>